<dbReference type="EMBL" id="CP120733">
    <property type="protein sequence ID" value="WFD11931.1"/>
    <property type="molecule type" value="Genomic_DNA"/>
</dbReference>
<accession>A0ABY8EG54</accession>
<keyword evidence="2" id="KW-1185">Reference proteome</keyword>
<gene>
    <name evidence="1" type="ORF">P4S50_07605</name>
</gene>
<evidence type="ECO:0000313" key="2">
    <source>
        <dbReference type="Proteomes" id="UP001222800"/>
    </source>
</evidence>
<evidence type="ECO:0000313" key="1">
    <source>
        <dbReference type="EMBL" id="WFD11931.1"/>
    </source>
</evidence>
<reference evidence="1 2" key="1">
    <citation type="submission" date="2023-03" db="EMBL/GenBank/DDBJ databases">
        <title>Complete genome sequence of Tepidibacter sp. SWIR-1, isolated from a deep-sea hydrothermal vent.</title>
        <authorList>
            <person name="Li X."/>
        </authorList>
    </citation>
    <scope>NUCLEOTIDE SEQUENCE [LARGE SCALE GENOMIC DNA]</scope>
    <source>
        <strain evidence="1 2">SWIR-1</strain>
    </source>
</reference>
<name>A0ABY8EG54_9FIRM</name>
<dbReference type="Proteomes" id="UP001222800">
    <property type="component" value="Chromosome"/>
</dbReference>
<organism evidence="1 2">
    <name type="scientific">Tepidibacter hydrothermalis</name>
    <dbReference type="NCBI Taxonomy" id="3036126"/>
    <lineage>
        <taxon>Bacteria</taxon>
        <taxon>Bacillati</taxon>
        <taxon>Bacillota</taxon>
        <taxon>Clostridia</taxon>
        <taxon>Peptostreptococcales</taxon>
        <taxon>Peptostreptococcaceae</taxon>
        <taxon>Tepidibacter</taxon>
    </lineage>
</organism>
<dbReference type="RefSeq" id="WP_277734154.1">
    <property type="nucleotide sequence ID" value="NZ_CP120733.1"/>
</dbReference>
<sequence length="150" mass="17708">MNSIQAKIITTECVDDEYLMIFVDGIRLDKWLVNILGNNDFLNLIPTWLGWLLDLKEQEYVWRKTSLCECETTILPILVCPDDLDFSCIVVVCEVEYINTLVQWKRIGIDRTVFPTYIGKDIEWFENIPLLEFSRNQYENCINKFIKSLD</sequence>
<protein>
    <submittedName>
        <fullName evidence="1">Uncharacterized protein</fullName>
    </submittedName>
</protein>
<proteinExistence type="predicted"/>